<organism evidence="3 4">
    <name type="scientific">Helicobacter valdiviensis</name>
    <dbReference type="NCBI Taxonomy" id="1458358"/>
    <lineage>
        <taxon>Bacteria</taxon>
        <taxon>Pseudomonadati</taxon>
        <taxon>Campylobacterota</taxon>
        <taxon>Epsilonproteobacteria</taxon>
        <taxon>Campylobacterales</taxon>
        <taxon>Helicobacteraceae</taxon>
        <taxon>Helicobacter</taxon>
    </lineage>
</organism>
<evidence type="ECO:0000256" key="2">
    <source>
        <dbReference type="SAM" id="SignalP"/>
    </source>
</evidence>
<keyword evidence="2" id="KW-0732">Signal</keyword>
<sequence length="279" mass="30734">MRKISLFSLILFSSFVYAEPIEPSTPSGAIDSFNAYYGIEPTNSSNSTNTPINTPSSQNANENPLETSPIQSQNPQTSIQTNNTQNHPLLEQRKKRLLGVYGMGNIVESDAKLSIEGFATQTHNLEERPLGFGLQAGYLLNENHRIILGYEKSLKKNGFAYTSATLGYAFTPRLPNTSRWRALLGANAGLAFGKFDRGSFVVNNSAMDELSYTGITYGIKLGAIYESNYGELEFGVQSKRLDFGEEASKVLINDTQTGTKLDLSQTSSTGFFFGYNYLF</sequence>
<feature type="compositionally biased region" description="Low complexity" evidence="1">
    <location>
        <begin position="42"/>
        <end position="57"/>
    </location>
</feature>
<dbReference type="EMBL" id="NBIU01000013">
    <property type="protein sequence ID" value="PZT48093.1"/>
    <property type="molecule type" value="Genomic_DNA"/>
</dbReference>
<evidence type="ECO:0000313" key="4">
    <source>
        <dbReference type="Proteomes" id="UP000249746"/>
    </source>
</evidence>
<dbReference type="SUPFAM" id="SSF56925">
    <property type="entry name" value="OMPA-like"/>
    <property type="match status" value="1"/>
</dbReference>
<evidence type="ECO:0000313" key="3">
    <source>
        <dbReference type="EMBL" id="PZT48093.1"/>
    </source>
</evidence>
<protein>
    <recommendedName>
        <fullName evidence="5">Outer membrane protein beta-barrel domain-containing protein</fullName>
    </recommendedName>
</protein>
<gene>
    <name evidence="3" type="ORF">B6S12_05520</name>
</gene>
<keyword evidence="4" id="KW-1185">Reference proteome</keyword>
<comment type="caution">
    <text evidence="3">The sequence shown here is derived from an EMBL/GenBank/DDBJ whole genome shotgun (WGS) entry which is preliminary data.</text>
</comment>
<feature type="compositionally biased region" description="Polar residues" evidence="1">
    <location>
        <begin position="58"/>
        <end position="87"/>
    </location>
</feature>
<dbReference type="AlphaFoldDB" id="A0A2W6PN18"/>
<evidence type="ECO:0000256" key="1">
    <source>
        <dbReference type="SAM" id="MobiDB-lite"/>
    </source>
</evidence>
<feature type="signal peptide" evidence="2">
    <location>
        <begin position="1"/>
        <end position="18"/>
    </location>
</feature>
<name>A0A2W6PN18_9HELI</name>
<dbReference type="Gene3D" id="2.40.160.20">
    <property type="match status" value="1"/>
</dbReference>
<dbReference type="RefSeq" id="WP_111229812.1">
    <property type="nucleotide sequence ID" value="NZ_NBIU01000013.1"/>
</dbReference>
<proteinExistence type="predicted"/>
<dbReference type="InterPro" id="IPR011250">
    <property type="entry name" value="OMP/PagP_B-barrel"/>
</dbReference>
<evidence type="ECO:0008006" key="5">
    <source>
        <dbReference type="Google" id="ProtNLM"/>
    </source>
</evidence>
<feature type="region of interest" description="Disordered" evidence="1">
    <location>
        <begin position="42"/>
        <end position="88"/>
    </location>
</feature>
<dbReference type="Proteomes" id="UP000249746">
    <property type="component" value="Unassembled WGS sequence"/>
</dbReference>
<dbReference type="OrthoDB" id="5321177at2"/>
<feature type="chain" id="PRO_5015914446" description="Outer membrane protein beta-barrel domain-containing protein" evidence="2">
    <location>
        <begin position="19"/>
        <end position="279"/>
    </location>
</feature>
<reference evidence="3 4" key="1">
    <citation type="submission" date="2017-03" db="EMBL/GenBank/DDBJ databases">
        <title>Genomic and clinical evidence uncovers the enterohepatic species Helicobacter valdiviensis as a potential human intestinal pathogen.</title>
        <authorList>
            <person name="Fresia P."/>
            <person name="Jara R."/>
            <person name="Sierra R."/>
            <person name="Ferres I."/>
            <person name="Greif G."/>
            <person name="Iraola G."/>
            <person name="Collado L."/>
        </authorList>
    </citation>
    <scope>NUCLEOTIDE SEQUENCE [LARGE SCALE GENOMIC DNA]</scope>
    <source>
        <strain evidence="3 4">WBE14</strain>
    </source>
</reference>
<accession>A0A2W6PN18</accession>